<gene>
    <name evidence="4" type="primary">glpR</name>
    <name evidence="4" type="ORF">CLVI_06890</name>
</gene>
<keyword evidence="5" id="KW-1185">Reference proteome</keyword>
<dbReference type="EMBL" id="PVXQ01000005">
    <property type="protein sequence ID" value="PRR83742.1"/>
    <property type="molecule type" value="Genomic_DNA"/>
</dbReference>
<dbReference type="Proteomes" id="UP000239471">
    <property type="component" value="Unassembled WGS sequence"/>
</dbReference>
<dbReference type="InterPro" id="IPR050313">
    <property type="entry name" value="Carb_Metab_HTH_regulators"/>
</dbReference>
<name>A0A2T0BIW7_9CLOT</name>
<keyword evidence="2" id="KW-0804">Transcription</keyword>
<dbReference type="SUPFAM" id="SSF46785">
    <property type="entry name" value="Winged helix' DNA-binding domain"/>
    <property type="match status" value="1"/>
</dbReference>
<protein>
    <submittedName>
        <fullName evidence="4">Glycerol-3-phosphate regulon repressor</fullName>
    </submittedName>
</protein>
<comment type="caution">
    <text evidence="4">The sequence shown here is derived from an EMBL/GenBank/DDBJ whole genome shotgun (WGS) entry which is preliminary data.</text>
</comment>
<dbReference type="GO" id="GO:0003700">
    <property type="term" value="F:DNA-binding transcription factor activity"/>
    <property type="evidence" value="ECO:0007669"/>
    <property type="project" value="InterPro"/>
</dbReference>
<evidence type="ECO:0000256" key="2">
    <source>
        <dbReference type="ARBA" id="ARBA00023163"/>
    </source>
</evidence>
<evidence type="ECO:0000313" key="5">
    <source>
        <dbReference type="Proteomes" id="UP000239471"/>
    </source>
</evidence>
<evidence type="ECO:0000259" key="3">
    <source>
        <dbReference type="PROSITE" id="PS51000"/>
    </source>
</evidence>
<dbReference type="AlphaFoldDB" id="A0A2T0BIW7"/>
<dbReference type="SMART" id="SM00420">
    <property type="entry name" value="HTH_DEOR"/>
    <property type="match status" value="1"/>
</dbReference>
<dbReference type="InterPro" id="IPR037171">
    <property type="entry name" value="NagB/RpiA_transferase-like"/>
</dbReference>
<proteinExistence type="predicted"/>
<dbReference type="PROSITE" id="PS51000">
    <property type="entry name" value="HTH_DEOR_2"/>
    <property type="match status" value="1"/>
</dbReference>
<accession>A0A2T0BIW7</accession>
<sequence length="265" mass="30351">MKISKREGVGSDMFDEERLEELLKILKIQGNLKVKDLSSKFNVTEDCIRKDLNVLETQGHLKRTSDGAVQLRESSHNYDFTLRKDIDILKKNIIAMKAFNIIQERETIFLDMSTTNLLLSKLLAKSKKRLTVVTNMLEILNVLSKENNITVISSGGVVNKYLGGFTGISAIEFISNYKFDRTFIGLRGVDVFDRSLTNFEIEDGITKKAVLDSGKKNYIIMENRKFHFDGNYKFATLDDIDYIITDEMPGEEIRVVLEEFNIELI</sequence>
<dbReference type="SMART" id="SM01134">
    <property type="entry name" value="DeoRC"/>
    <property type="match status" value="1"/>
</dbReference>
<dbReference type="InterPro" id="IPR001034">
    <property type="entry name" value="DeoR_HTH"/>
</dbReference>
<evidence type="ECO:0000313" key="4">
    <source>
        <dbReference type="EMBL" id="PRR83742.1"/>
    </source>
</evidence>
<evidence type="ECO:0000256" key="1">
    <source>
        <dbReference type="ARBA" id="ARBA00023015"/>
    </source>
</evidence>
<dbReference type="InterPro" id="IPR036388">
    <property type="entry name" value="WH-like_DNA-bd_sf"/>
</dbReference>
<dbReference type="InterPro" id="IPR014036">
    <property type="entry name" value="DeoR-like_C"/>
</dbReference>
<dbReference type="PANTHER" id="PTHR30363:SF44">
    <property type="entry name" value="AGA OPERON TRANSCRIPTIONAL REPRESSOR-RELATED"/>
    <property type="match status" value="1"/>
</dbReference>
<dbReference type="Pfam" id="PF08220">
    <property type="entry name" value="HTH_DeoR"/>
    <property type="match status" value="1"/>
</dbReference>
<dbReference type="Pfam" id="PF00455">
    <property type="entry name" value="DeoRC"/>
    <property type="match status" value="1"/>
</dbReference>
<reference evidence="4 5" key="1">
    <citation type="submission" date="2018-03" db="EMBL/GenBank/DDBJ databases">
        <title>Genome sequence of Clostridium vincentii DSM 10228.</title>
        <authorList>
            <person name="Poehlein A."/>
            <person name="Daniel R."/>
        </authorList>
    </citation>
    <scope>NUCLEOTIDE SEQUENCE [LARGE SCALE GENOMIC DNA]</scope>
    <source>
        <strain evidence="4 5">DSM 10228</strain>
    </source>
</reference>
<keyword evidence="1" id="KW-0805">Transcription regulation</keyword>
<dbReference type="PANTHER" id="PTHR30363">
    <property type="entry name" value="HTH-TYPE TRANSCRIPTIONAL REGULATOR SRLR-RELATED"/>
    <property type="match status" value="1"/>
</dbReference>
<feature type="domain" description="HTH deoR-type" evidence="3">
    <location>
        <begin position="15"/>
        <end position="70"/>
    </location>
</feature>
<dbReference type="RefSeq" id="WP_341458733.1">
    <property type="nucleotide sequence ID" value="NZ_PVXQ01000005.1"/>
</dbReference>
<dbReference type="InterPro" id="IPR036390">
    <property type="entry name" value="WH_DNA-bd_sf"/>
</dbReference>
<organism evidence="4 5">
    <name type="scientific">Clostridium vincentii</name>
    <dbReference type="NCBI Taxonomy" id="52704"/>
    <lineage>
        <taxon>Bacteria</taxon>
        <taxon>Bacillati</taxon>
        <taxon>Bacillota</taxon>
        <taxon>Clostridia</taxon>
        <taxon>Eubacteriales</taxon>
        <taxon>Clostridiaceae</taxon>
        <taxon>Clostridium</taxon>
    </lineage>
</organism>
<dbReference type="SUPFAM" id="SSF100950">
    <property type="entry name" value="NagB/RpiA/CoA transferase-like"/>
    <property type="match status" value="1"/>
</dbReference>
<dbReference type="Gene3D" id="1.10.10.10">
    <property type="entry name" value="Winged helix-like DNA-binding domain superfamily/Winged helix DNA-binding domain"/>
    <property type="match status" value="1"/>
</dbReference>